<sequence>MDRMLEHYEKECTFHSVECLRCGEAVQHSDLPTHHVAGCIAGVSSAIAEYPSSEHTALTVEDVSPALEDLKAMLGDPNHDQLLPVIQSQLNELTEQVKSQEASLAEITHELGATERNLIGFVPEDTAMPDHGQGRVHRFRDHVVAGVNWRPTRFVEEVPSSRVCGLCRIIPKRTVLLPCSHALCESCHAVAFEGGVRRCPLDQESFEEAECIGYEFPATKSNTLKVYCWNEARGCEFVGTMECLLRHYENECTFHTVECLRCGGGVLHKDLPTHYATGCNAGLPSETTRQSCSESTPLTHQDLSKALEDLKSLLTNPYQDELLPAVQSQMNELTEQVRSQEAKLAEIKRELRAPKPNLKLGMNEYARVAVSSGVSDQLRFLRDAHEGNAALPLRTEKALVLRKLEHFAHLSLDTLEYLRQNVTRQGQAPVIASCEPLVSFLGTSQSLTKVLSTAPVFGESVAGMCYVLTLENANEVFLCKEDDIKFAEVTVWHTRDTYFTIAIWKRSQHEEREKARKGKTGRSTRRAALLSSEFTLEIEFNGLLSSSQCALRDWCVNVRRQGHERSLDGPTEGYCFCKRDNVALEHFHFKFAIGWDLLKRGSFLVDGTMTFDIHLKYVNAESSST</sequence>
<dbReference type="EMBL" id="CM023479">
    <property type="protein sequence ID" value="KAH7975047.1"/>
    <property type="molecule type" value="Genomic_DNA"/>
</dbReference>
<dbReference type="Proteomes" id="UP000821865">
    <property type="component" value="Chromosome 10"/>
</dbReference>
<proteinExistence type="predicted"/>
<keyword evidence="2" id="KW-1185">Reference proteome</keyword>
<comment type="caution">
    <text evidence="1">The sequence shown here is derived from an EMBL/GenBank/DDBJ whole genome shotgun (WGS) entry which is preliminary data.</text>
</comment>
<gene>
    <name evidence="1" type="ORF">HPB49_022981</name>
</gene>
<protein>
    <submittedName>
        <fullName evidence="1">Uncharacterized protein</fullName>
    </submittedName>
</protein>
<name>A0ACB8DRD9_DERSI</name>
<evidence type="ECO:0000313" key="1">
    <source>
        <dbReference type="EMBL" id="KAH7975047.1"/>
    </source>
</evidence>
<reference evidence="1" key="1">
    <citation type="submission" date="2020-05" db="EMBL/GenBank/DDBJ databases">
        <title>Large-scale comparative analyses of tick genomes elucidate their genetic diversity and vector capacities.</title>
        <authorList>
            <person name="Jia N."/>
            <person name="Wang J."/>
            <person name="Shi W."/>
            <person name="Du L."/>
            <person name="Sun Y."/>
            <person name="Zhan W."/>
            <person name="Jiang J."/>
            <person name="Wang Q."/>
            <person name="Zhang B."/>
            <person name="Ji P."/>
            <person name="Sakyi L.B."/>
            <person name="Cui X."/>
            <person name="Yuan T."/>
            <person name="Jiang B."/>
            <person name="Yang W."/>
            <person name="Lam T.T.-Y."/>
            <person name="Chang Q."/>
            <person name="Ding S."/>
            <person name="Wang X."/>
            <person name="Zhu J."/>
            <person name="Ruan X."/>
            <person name="Zhao L."/>
            <person name="Wei J."/>
            <person name="Que T."/>
            <person name="Du C."/>
            <person name="Cheng J."/>
            <person name="Dai P."/>
            <person name="Han X."/>
            <person name="Huang E."/>
            <person name="Gao Y."/>
            <person name="Liu J."/>
            <person name="Shao H."/>
            <person name="Ye R."/>
            <person name="Li L."/>
            <person name="Wei W."/>
            <person name="Wang X."/>
            <person name="Wang C."/>
            <person name="Yang T."/>
            <person name="Huo Q."/>
            <person name="Li W."/>
            <person name="Guo W."/>
            <person name="Chen H."/>
            <person name="Zhou L."/>
            <person name="Ni X."/>
            <person name="Tian J."/>
            <person name="Zhou Y."/>
            <person name="Sheng Y."/>
            <person name="Liu T."/>
            <person name="Pan Y."/>
            <person name="Xia L."/>
            <person name="Li J."/>
            <person name="Zhao F."/>
            <person name="Cao W."/>
        </authorList>
    </citation>
    <scope>NUCLEOTIDE SEQUENCE</scope>
    <source>
        <strain evidence="1">Dsil-2018</strain>
    </source>
</reference>
<evidence type="ECO:0000313" key="2">
    <source>
        <dbReference type="Proteomes" id="UP000821865"/>
    </source>
</evidence>
<accession>A0ACB8DRD9</accession>
<organism evidence="1 2">
    <name type="scientific">Dermacentor silvarum</name>
    <name type="common">Tick</name>
    <dbReference type="NCBI Taxonomy" id="543639"/>
    <lineage>
        <taxon>Eukaryota</taxon>
        <taxon>Metazoa</taxon>
        <taxon>Ecdysozoa</taxon>
        <taxon>Arthropoda</taxon>
        <taxon>Chelicerata</taxon>
        <taxon>Arachnida</taxon>
        <taxon>Acari</taxon>
        <taxon>Parasitiformes</taxon>
        <taxon>Ixodida</taxon>
        <taxon>Ixodoidea</taxon>
        <taxon>Ixodidae</taxon>
        <taxon>Rhipicephalinae</taxon>
        <taxon>Dermacentor</taxon>
    </lineage>
</organism>